<accession>A0AAD9VG11</accession>
<organism evidence="3 4">
    <name type="scientific">Acropora cervicornis</name>
    <name type="common">Staghorn coral</name>
    <dbReference type="NCBI Taxonomy" id="6130"/>
    <lineage>
        <taxon>Eukaryota</taxon>
        <taxon>Metazoa</taxon>
        <taxon>Cnidaria</taxon>
        <taxon>Anthozoa</taxon>
        <taxon>Hexacorallia</taxon>
        <taxon>Scleractinia</taxon>
        <taxon>Astrocoeniina</taxon>
        <taxon>Acroporidae</taxon>
        <taxon>Acropora</taxon>
    </lineage>
</organism>
<comment type="caution">
    <text evidence="3">The sequence shown here is derived from an EMBL/GenBank/DDBJ whole genome shotgun (WGS) entry which is preliminary data.</text>
</comment>
<protein>
    <submittedName>
        <fullName evidence="3">Superoxide dismutase [Cu-Zn] 1</fullName>
    </submittedName>
</protein>
<dbReference type="AlphaFoldDB" id="A0AAD9VG11"/>
<feature type="domain" description="Superoxide dismutase copper/zinc binding" evidence="2">
    <location>
        <begin position="351"/>
        <end position="476"/>
    </location>
</feature>
<dbReference type="GO" id="GO:0046872">
    <property type="term" value="F:metal ion binding"/>
    <property type="evidence" value="ECO:0007669"/>
    <property type="project" value="InterPro"/>
</dbReference>
<dbReference type="EMBL" id="JARQWQ010000003">
    <property type="protein sequence ID" value="KAK2573213.1"/>
    <property type="molecule type" value="Genomic_DNA"/>
</dbReference>
<evidence type="ECO:0000259" key="2">
    <source>
        <dbReference type="Pfam" id="PF00080"/>
    </source>
</evidence>
<evidence type="ECO:0000313" key="4">
    <source>
        <dbReference type="Proteomes" id="UP001249851"/>
    </source>
</evidence>
<name>A0AAD9VG11_ACRCE</name>
<feature type="chain" id="PRO_5042038932" evidence="1">
    <location>
        <begin position="24"/>
        <end position="773"/>
    </location>
</feature>
<dbReference type="Pfam" id="PF00080">
    <property type="entry name" value="Sod_Cu"/>
    <property type="match status" value="1"/>
</dbReference>
<dbReference type="GO" id="GO:0006801">
    <property type="term" value="P:superoxide metabolic process"/>
    <property type="evidence" value="ECO:0007669"/>
    <property type="project" value="InterPro"/>
</dbReference>
<dbReference type="Proteomes" id="UP001249851">
    <property type="component" value="Unassembled WGS sequence"/>
</dbReference>
<reference evidence="3" key="2">
    <citation type="journal article" date="2023" name="Science">
        <title>Genomic signatures of disease resistance in endangered staghorn corals.</title>
        <authorList>
            <person name="Vollmer S.V."/>
            <person name="Selwyn J.D."/>
            <person name="Despard B.A."/>
            <person name="Roesel C.L."/>
        </authorList>
    </citation>
    <scope>NUCLEOTIDE SEQUENCE</scope>
    <source>
        <strain evidence="3">K2</strain>
    </source>
</reference>
<gene>
    <name evidence="3" type="ORF">P5673_002266</name>
</gene>
<evidence type="ECO:0000313" key="3">
    <source>
        <dbReference type="EMBL" id="KAK2573213.1"/>
    </source>
</evidence>
<reference evidence="3" key="1">
    <citation type="journal article" date="2023" name="G3 (Bethesda)">
        <title>Whole genome assembly and annotation of the endangered Caribbean coral Acropora cervicornis.</title>
        <authorList>
            <person name="Selwyn J.D."/>
            <person name="Vollmer S.V."/>
        </authorList>
    </citation>
    <scope>NUCLEOTIDE SEQUENCE</scope>
    <source>
        <strain evidence="3">K2</strain>
    </source>
</reference>
<keyword evidence="4" id="KW-1185">Reference proteome</keyword>
<dbReference type="InterPro" id="IPR001424">
    <property type="entry name" value="SOD_Cu_Zn_dom"/>
</dbReference>
<evidence type="ECO:0000256" key="1">
    <source>
        <dbReference type="SAM" id="SignalP"/>
    </source>
</evidence>
<dbReference type="Gene3D" id="2.60.40.200">
    <property type="entry name" value="Superoxide dismutase, copper/zinc binding domain"/>
    <property type="match status" value="4"/>
</dbReference>
<dbReference type="InterPro" id="IPR036423">
    <property type="entry name" value="SOD-like_Cu/Zn_dom_sf"/>
</dbReference>
<dbReference type="InterPro" id="IPR053257">
    <property type="entry name" value="Cu-only_SOD"/>
</dbReference>
<proteinExistence type="predicted"/>
<keyword evidence="1" id="KW-0732">Signal</keyword>
<feature type="signal peptide" evidence="1">
    <location>
        <begin position="1"/>
        <end position="23"/>
    </location>
</feature>
<sequence>MVKAVMLSAAIFILLAVVGLSSASDDLRAEFSMGGIKGSVVFSQPQTDGATTISVNLLGVNETLKWSIRQLPMIYDGNAALSCSASAIGELFDPKMAKIAPNYDSRCQNDNNTKFHACAVGDLSRMLGNITADTAKMNHTNQNLTIPTRGKHSIMGRTLVLHSGAAPKACALITPVYPMKTAVAVFRAPIGGFVYFRQVKGIQDTTIFVDLFFVNNADSQGDFTWQINQGLLDTDASDFTTYCKTLGELFNPVNSHSQNCNQEMHRNCPVGDLASKHGNVTVSLASARQSTTKAAFTDSNLPLSGANSVVGKSIVLFPVNDPLKPIACAKIEILMSRVTKATFTPDANEGVSGYFEFTQASPFDPTMAEIHLNGLQSKAHGYHVHAYPSPDHKKLSGRDACHGFIAGDHWNPFDIDINTSPAEGTGTYDKYEVGDLSGKYGSFLNRSTYDKRHIDYNLPLFGPNSIQGRSVLFHNHKIREQNRRWVCSNLKPVLDPKTHFVMKAAANFTGPTLKGMIVMEQHFSSEANVAFPDTTIFIEVMHSDPLAEPTDDHKWDIHLDPVGDDAVAPELNKRCMSLHEDLNPFGVYGEGTYSTACSPTNLLRCEMGDLTKKHAPFKVNGVVGRGMTVHEKNMGEYRVACANINADQSLFVEKSLVFKRHDLFSTSHFVNIVSKALGIPNWRLFNIRIEKAEVERCEMIKFGIIGKADQVSQPVKKLSDILRGNPGVLEEYRPSDDCVSLEPAPISGRASYDHVNIFSLVVVAIAAAAWKMC</sequence>
<dbReference type="PANTHER" id="PTHR20910">
    <property type="entry name" value="AGAP001623-PA"/>
    <property type="match status" value="1"/>
</dbReference>
<dbReference type="PANTHER" id="PTHR20910:SF1">
    <property type="entry name" value="SUPEROXIDE DISMUTASE COPPER_ZINC BINDING DOMAIN-CONTAINING PROTEIN"/>
    <property type="match status" value="1"/>
</dbReference>
<dbReference type="SUPFAM" id="SSF49329">
    <property type="entry name" value="Cu,Zn superoxide dismutase-like"/>
    <property type="match status" value="4"/>
</dbReference>